<dbReference type="InterPro" id="IPR028431">
    <property type="entry name" value="NADP_DH_HndA-like"/>
</dbReference>
<evidence type="ECO:0000313" key="7">
    <source>
        <dbReference type="EMBL" id="REI41995.1"/>
    </source>
</evidence>
<dbReference type="RefSeq" id="WP_114641679.1">
    <property type="nucleotide sequence ID" value="NZ_JAACIO010000007.1"/>
</dbReference>
<accession>A0ABX9KIH5</accession>
<gene>
    <name evidence="7" type="ORF">DYH56_04540</name>
</gene>
<evidence type="ECO:0000256" key="4">
    <source>
        <dbReference type="ARBA" id="ARBA00023004"/>
    </source>
</evidence>
<reference evidence="7 8" key="1">
    <citation type="submission" date="2018-08" db="EMBL/GenBank/DDBJ databases">
        <title>Draft genome sequence of Psychrilyobacter sp. strain SD5 isolated from Black Sea water.</title>
        <authorList>
            <person name="Yadav S."/>
            <person name="Villanueva L."/>
            <person name="Damste J.S.S."/>
        </authorList>
    </citation>
    <scope>NUCLEOTIDE SEQUENCE [LARGE SCALE GENOMIC DNA]</scope>
    <source>
        <strain evidence="7 8">SD5</strain>
    </source>
</reference>
<keyword evidence="3" id="KW-0479">Metal-binding</keyword>
<dbReference type="Gene3D" id="1.10.10.1590">
    <property type="entry name" value="NADH-quinone oxidoreductase subunit E"/>
    <property type="match status" value="1"/>
</dbReference>
<proteinExistence type="inferred from homology"/>
<evidence type="ECO:0000256" key="2">
    <source>
        <dbReference type="ARBA" id="ARBA00022714"/>
    </source>
</evidence>
<dbReference type="CDD" id="cd03064">
    <property type="entry name" value="TRX_Fd_NuoE"/>
    <property type="match status" value="1"/>
</dbReference>
<evidence type="ECO:0000313" key="8">
    <source>
        <dbReference type="Proteomes" id="UP000263486"/>
    </source>
</evidence>
<dbReference type="PIRSF" id="PIRSF000216">
    <property type="entry name" value="NADH_DH_24kDa"/>
    <property type="match status" value="1"/>
</dbReference>
<dbReference type="SUPFAM" id="SSF52833">
    <property type="entry name" value="Thioredoxin-like"/>
    <property type="match status" value="1"/>
</dbReference>
<dbReference type="EMBL" id="QUAJ01000006">
    <property type="protein sequence ID" value="REI41995.1"/>
    <property type="molecule type" value="Genomic_DNA"/>
</dbReference>
<protein>
    <submittedName>
        <fullName evidence="7">NAD(P)H-dependent oxidoreductase subunit E</fullName>
    </submittedName>
</protein>
<dbReference type="Proteomes" id="UP000263486">
    <property type="component" value="Unassembled WGS sequence"/>
</dbReference>
<evidence type="ECO:0000256" key="1">
    <source>
        <dbReference type="ARBA" id="ARBA00010643"/>
    </source>
</evidence>
<evidence type="ECO:0000256" key="6">
    <source>
        <dbReference type="ARBA" id="ARBA00034078"/>
    </source>
</evidence>
<dbReference type="PANTHER" id="PTHR43342">
    <property type="entry name" value="NADH-QUINONE OXIDOREDUCTASE, E SUBUNIT"/>
    <property type="match status" value="1"/>
</dbReference>
<dbReference type="InterPro" id="IPR042128">
    <property type="entry name" value="NuoE_dom"/>
</dbReference>
<dbReference type="Gene3D" id="3.40.30.10">
    <property type="entry name" value="Glutaredoxin"/>
    <property type="match status" value="1"/>
</dbReference>
<comment type="cofactor">
    <cofactor evidence="6">
        <name>[2Fe-2S] cluster</name>
        <dbReference type="ChEBI" id="CHEBI:190135"/>
    </cofactor>
</comment>
<evidence type="ECO:0000256" key="5">
    <source>
        <dbReference type="ARBA" id="ARBA00023014"/>
    </source>
</evidence>
<dbReference type="InterPro" id="IPR036249">
    <property type="entry name" value="Thioredoxin-like_sf"/>
</dbReference>
<dbReference type="InterPro" id="IPR002023">
    <property type="entry name" value="NuoE-like"/>
</dbReference>
<comment type="caution">
    <text evidence="7">The sequence shown here is derived from an EMBL/GenBank/DDBJ whole genome shotgun (WGS) entry which is preliminary data.</text>
</comment>
<comment type="similarity">
    <text evidence="1">Belongs to the complex I 24 kDa subunit family.</text>
</comment>
<name>A0ABX9KIH5_9FUSO</name>
<dbReference type="Pfam" id="PF01257">
    <property type="entry name" value="2Fe-2S_thioredx"/>
    <property type="match status" value="1"/>
</dbReference>
<dbReference type="PANTHER" id="PTHR43342:SF1">
    <property type="entry name" value="BIFURCATING [FEFE] HYDROGENASE GAMMA SUBUNIT"/>
    <property type="match status" value="1"/>
</dbReference>
<organism evidence="7 8">
    <name type="scientific">Psychrilyobacter piezotolerans</name>
    <dbReference type="NCBI Taxonomy" id="2293438"/>
    <lineage>
        <taxon>Bacteria</taxon>
        <taxon>Fusobacteriati</taxon>
        <taxon>Fusobacteriota</taxon>
        <taxon>Fusobacteriia</taxon>
        <taxon>Fusobacteriales</taxon>
        <taxon>Fusobacteriaceae</taxon>
        <taxon>Psychrilyobacter</taxon>
    </lineage>
</organism>
<sequence length="159" mass="18101">MTADIFDVNKILKKYEYKDSSLIPILQEVQKLNEEKYISEEMAKYIAAEMKISKTRIYEVITFFSALNDKPKGKYFIQLCNSTVCEITDKDLIENALVSELGIQVGETSQDKMFTLEYTPCFGACDVSPAMRVNKVVYGNLTESKIKSIVSKLRGDTHE</sequence>
<evidence type="ECO:0000256" key="3">
    <source>
        <dbReference type="ARBA" id="ARBA00022723"/>
    </source>
</evidence>
<keyword evidence="5" id="KW-0411">Iron-sulfur</keyword>
<keyword evidence="8" id="KW-1185">Reference proteome</keyword>
<keyword evidence="4" id="KW-0408">Iron</keyword>
<keyword evidence="2" id="KW-0001">2Fe-2S</keyword>
<dbReference type="InterPro" id="IPR041921">
    <property type="entry name" value="NuoE_N"/>
</dbReference>